<feature type="region of interest" description="Disordered" evidence="7">
    <location>
        <begin position="1"/>
        <end position="42"/>
    </location>
</feature>
<reference evidence="10" key="1">
    <citation type="submission" date="2017-02" db="UniProtKB">
        <authorList>
            <consortium name="WormBaseParasite"/>
        </authorList>
    </citation>
    <scope>IDENTIFICATION</scope>
</reference>
<dbReference type="Gene3D" id="3.40.50.300">
    <property type="entry name" value="P-loop containing nucleotide triphosphate hydrolases"/>
    <property type="match status" value="1"/>
</dbReference>
<dbReference type="OrthoDB" id="265044at2759"/>
<dbReference type="PRINTS" id="PR00449">
    <property type="entry name" value="RASTRNSFRMNG"/>
</dbReference>
<dbReference type="GO" id="GO:0007165">
    <property type="term" value="P:signal transduction"/>
    <property type="evidence" value="ECO:0007669"/>
    <property type="project" value="TreeGrafter"/>
</dbReference>
<dbReference type="WBParaSite" id="ASIM_0001036501-mRNA-1">
    <property type="protein sequence ID" value="ASIM_0001036501-mRNA-1"/>
    <property type="gene ID" value="ASIM_0001036501"/>
</dbReference>
<keyword evidence="9" id="KW-1185">Reference proteome</keyword>
<evidence type="ECO:0000256" key="6">
    <source>
        <dbReference type="ARBA" id="ARBA00023288"/>
    </source>
</evidence>
<dbReference type="InterPro" id="IPR027417">
    <property type="entry name" value="P-loop_NTPase"/>
</dbReference>
<dbReference type="InterPro" id="IPR052236">
    <property type="entry name" value="Small_GTPase_RasD"/>
</dbReference>
<keyword evidence="3" id="KW-0488">Methylation</keyword>
<dbReference type="AlphaFoldDB" id="A0A0M3JRK0"/>
<evidence type="ECO:0000256" key="2">
    <source>
        <dbReference type="ARBA" id="ARBA00022475"/>
    </source>
</evidence>
<sequence length="125" mass="14211">MSNLISRRLSQTQSQRPKHAHLIRLPSKMGEVTQREGGSCPSSPAIKKVYRLVVVGSPRTGKSAIVNRFLNNDFEERYIPTIENFYRKLYKIRGELFQLDIVDCSGNDPFPAARRLSYASGELIK</sequence>
<keyword evidence="5" id="KW-0472">Membrane</keyword>
<name>A0A0M3JRK0_ANISI</name>
<evidence type="ECO:0000313" key="10">
    <source>
        <dbReference type="WBParaSite" id="ASIM_0001036501-mRNA-1"/>
    </source>
</evidence>
<evidence type="ECO:0000313" key="8">
    <source>
        <dbReference type="EMBL" id="VDK42330.1"/>
    </source>
</evidence>
<dbReference type="PANTHER" id="PTHR46149">
    <property type="entry name" value="MIP08469P"/>
    <property type="match status" value="1"/>
</dbReference>
<dbReference type="GO" id="GO:0003924">
    <property type="term" value="F:GTPase activity"/>
    <property type="evidence" value="ECO:0007669"/>
    <property type="project" value="InterPro"/>
</dbReference>
<reference evidence="8 9" key="2">
    <citation type="submission" date="2018-11" db="EMBL/GenBank/DDBJ databases">
        <authorList>
            <consortium name="Pathogen Informatics"/>
        </authorList>
    </citation>
    <scope>NUCLEOTIDE SEQUENCE [LARGE SCALE GENOMIC DNA]</scope>
</reference>
<dbReference type="PANTHER" id="PTHR46149:SF3">
    <property type="entry name" value="MIP08469P"/>
    <property type="match status" value="1"/>
</dbReference>
<evidence type="ECO:0000256" key="4">
    <source>
        <dbReference type="ARBA" id="ARBA00023134"/>
    </source>
</evidence>
<dbReference type="SUPFAM" id="SSF52540">
    <property type="entry name" value="P-loop containing nucleoside triphosphate hydrolases"/>
    <property type="match status" value="1"/>
</dbReference>
<evidence type="ECO:0000256" key="1">
    <source>
        <dbReference type="ARBA" id="ARBA00004193"/>
    </source>
</evidence>
<dbReference type="PROSITE" id="PS51421">
    <property type="entry name" value="RAS"/>
    <property type="match status" value="1"/>
</dbReference>
<feature type="compositionally biased region" description="Polar residues" evidence="7">
    <location>
        <begin position="1"/>
        <end position="15"/>
    </location>
</feature>
<gene>
    <name evidence="8" type="ORF">ASIM_LOCUS10096</name>
</gene>
<evidence type="ECO:0000256" key="3">
    <source>
        <dbReference type="ARBA" id="ARBA00022481"/>
    </source>
</evidence>
<comment type="subcellular location">
    <subcellularLocation>
        <location evidence="1">Cell membrane</location>
        <topology evidence="1">Lipid-anchor</topology>
    </subcellularLocation>
</comment>
<evidence type="ECO:0000256" key="7">
    <source>
        <dbReference type="SAM" id="MobiDB-lite"/>
    </source>
</evidence>
<dbReference type="Proteomes" id="UP000267096">
    <property type="component" value="Unassembled WGS sequence"/>
</dbReference>
<protein>
    <submittedName>
        <fullName evidence="10">Ras-like protein family member 10B</fullName>
    </submittedName>
</protein>
<organism evidence="10">
    <name type="scientific">Anisakis simplex</name>
    <name type="common">Herring worm</name>
    <dbReference type="NCBI Taxonomy" id="6269"/>
    <lineage>
        <taxon>Eukaryota</taxon>
        <taxon>Metazoa</taxon>
        <taxon>Ecdysozoa</taxon>
        <taxon>Nematoda</taxon>
        <taxon>Chromadorea</taxon>
        <taxon>Rhabditida</taxon>
        <taxon>Spirurina</taxon>
        <taxon>Ascaridomorpha</taxon>
        <taxon>Ascaridoidea</taxon>
        <taxon>Anisakidae</taxon>
        <taxon>Anisakis</taxon>
        <taxon>Anisakis simplex complex</taxon>
    </lineage>
</organism>
<accession>A0A0M3JRK0</accession>
<dbReference type="EMBL" id="UYRR01030983">
    <property type="protein sequence ID" value="VDK42330.1"/>
    <property type="molecule type" value="Genomic_DNA"/>
</dbReference>
<dbReference type="InterPro" id="IPR001806">
    <property type="entry name" value="Small_GTPase"/>
</dbReference>
<evidence type="ECO:0000313" key="9">
    <source>
        <dbReference type="Proteomes" id="UP000267096"/>
    </source>
</evidence>
<keyword evidence="2" id="KW-1003">Cell membrane</keyword>
<dbReference type="GO" id="GO:0005525">
    <property type="term" value="F:GTP binding"/>
    <property type="evidence" value="ECO:0007669"/>
    <property type="project" value="UniProtKB-KW"/>
</dbReference>
<keyword evidence="4" id="KW-0342">GTP-binding</keyword>
<dbReference type="GO" id="GO:0005886">
    <property type="term" value="C:plasma membrane"/>
    <property type="evidence" value="ECO:0007669"/>
    <property type="project" value="UniProtKB-SubCell"/>
</dbReference>
<keyword evidence="4" id="KW-0547">Nucleotide-binding</keyword>
<evidence type="ECO:0000256" key="5">
    <source>
        <dbReference type="ARBA" id="ARBA00023136"/>
    </source>
</evidence>
<dbReference type="Pfam" id="PF00071">
    <property type="entry name" value="Ras"/>
    <property type="match status" value="1"/>
</dbReference>
<dbReference type="GO" id="GO:0031681">
    <property type="term" value="F:G-protein beta-subunit binding"/>
    <property type="evidence" value="ECO:0007669"/>
    <property type="project" value="TreeGrafter"/>
</dbReference>
<dbReference type="SMART" id="SM00173">
    <property type="entry name" value="RAS"/>
    <property type="match status" value="1"/>
</dbReference>
<proteinExistence type="predicted"/>
<keyword evidence="6" id="KW-0449">Lipoprotein</keyword>